<protein>
    <recommendedName>
        <fullName evidence="3">DUF86 domain-containing protein</fullName>
    </recommendedName>
</protein>
<proteinExistence type="predicted"/>
<gene>
    <name evidence="1" type="ORF">LG219_07410</name>
</gene>
<dbReference type="EMBL" id="JAJAWG010000003">
    <property type="protein sequence ID" value="MCB5196107.1"/>
    <property type="molecule type" value="Genomic_DNA"/>
</dbReference>
<evidence type="ECO:0008006" key="3">
    <source>
        <dbReference type="Google" id="ProtNLM"/>
    </source>
</evidence>
<accession>A0ABS8BK51</accession>
<dbReference type="SUPFAM" id="SSF81593">
    <property type="entry name" value="Nucleotidyltransferase substrate binding subunit/domain"/>
    <property type="match status" value="1"/>
</dbReference>
<reference evidence="1 2" key="1">
    <citation type="submission" date="2021-10" db="EMBL/GenBank/DDBJ databases">
        <authorList>
            <person name="Chen M."/>
        </authorList>
    </citation>
    <scope>NUCLEOTIDE SEQUENCE [LARGE SCALE GENOMIC DNA]</scope>
    <source>
        <strain evidence="1 2">H3-26</strain>
    </source>
</reference>
<name>A0ABS8BK51_9NEIS</name>
<comment type="caution">
    <text evidence="1">The sequence shown here is derived from an EMBL/GenBank/DDBJ whole genome shotgun (WGS) entry which is preliminary data.</text>
</comment>
<keyword evidence="2" id="KW-1185">Reference proteome</keyword>
<sequence>MNPLKLRSIFQSCQLHASTMQNALMQLDQFDHPDWGNLTMEQRQILDQLAYRFGKLQDTLGMLLLPAICDLAGEAFPPNTPFAEKLQRLERLTVIPSVSEWKTLRETRNTLAHEYPDDPQLSAQLIQQFLTGTQHLLSIWQHIATHPLSQSLRPL</sequence>
<evidence type="ECO:0000313" key="1">
    <source>
        <dbReference type="EMBL" id="MCB5196107.1"/>
    </source>
</evidence>
<dbReference type="Proteomes" id="UP001198034">
    <property type="component" value="Unassembled WGS sequence"/>
</dbReference>
<dbReference type="Gene3D" id="1.20.120.330">
    <property type="entry name" value="Nucleotidyltransferases domain 2"/>
    <property type="match status" value="1"/>
</dbReference>
<dbReference type="RefSeq" id="WP_226763881.1">
    <property type="nucleotide sequence ID" value="NZ_JAJAWG010000003.1"/>
</dbReference>
<evidence type="ECO:0000313" key="2">
    <source>
        <dbReference type="Proteomes" id="UP001198034"/>
    </source>
</evidence>
<organism evidence="1 2">
    <name type="scientific">Deefgea salmonis</name>
    <dbReference type="NCBI Taxonomy" id="2875502"/>
    <lineage>
        <taxon>Bacteria</taxon>
        <taxon>Pseudomonadati</taxon>
        <taxon>Pseudomonadota</taxon>
        <taxon>Betaproteobacteria</taxon>
        <taxon>Neisseriales</taxon>
        <taxon>Chitinibacteraceae</taxon>
        <taxon>Deefgea</taxon>
    </lineage>
</organism>